<dbReference type="EMBL" id="BK067791">
    <property type="protein sequence ID" value="DBA52148.1"/>
    <property type="molecule type" value="Genomic_DNA"/>
</dbReference>
<dbReference type="EMBL" id="BK067783">
    <property type="protein sequence ID" value="DBA51753.1"/>
    <property type="molecule type" value="Genomic_DNA"/>
</dbReference>
<name>A0AAT9J7I9_9VIRU</name>
<accession>A0AAT9J7I9</accession>
<organism evidence="2">
    <name type="scientific">Nitrosopumilaceae spindle-shaped virus</name>
    <dbReference type="NCBI Taxonomy" id="3065433"/>
    <lineage>
        <taxon>Viruses</taxon>
    </lineage>
</organism>
<proteinExistence type="predicted"/>
<evidence type="ECO:0000313" key="2">
    <source>
        <dbReference type="EMBL" id="DBA52148.1"/>
    </source>
</evidence>
<protein>
    <submittedName>
        <fullName evidence="1">ORF54</fullName>
    </submittedName>
    <submittedName>
        <fullName evidence="2">ORF7</fullName>
    </submittedName>
</protein>
<sequence length="175" mass="20131">MRYIIKVYVLVYFYYIIMPTMQESEKSVADLVDVVLESWKTERLVETEDGKTRIERVIDSRRGWWQTHHIASNQFGSLAKYREELGNLFKSASYHMTAHRAAPLVKLGMMFCESVDYSMDAKSSESVKDVNNNHMTLLTLLAKAKTERQFNVKQELSKGILDGIIGKKADQQANS</sequence>
<evidence type="ECO:0000313" key="1">
    <source>
        <dbReference type="EMBL" id="DBA51753.1"/>
    </source>
</evidence>
<reference evidence="2" key="1">
    <citation type="journal article" date="2024" name="Environ. Microbiol. Rep.">
        <title>Hiding in plain sight: The discovery of complete genomes of 11 hypothetical spindle-shaped viruses that putatively infect mesophilic ammonia-oxidizing archaea.</title>
        <authorList>
            <person name="Ni Y."/>
            <person name="Xu T."/>
            <person name="Yan S."/>
            <person name="Chen L."/>
            <person name="Wang Y."/>
        </authorList>
    </citation>
    <scope>NUCLEOTIDE SEQUENCE</scope>
    <source>
        <strain evidence="2">NTT1</strain>
        <strain evidence="1">NTT2</strain>
    </source>
</reference>
<reference evidence="2" key="2">
    <citation type="submission" date="2024-03" db="EMBL/GenBank/DDBJ databases">
        <authorList>
            <person name="Ni Y."/>
            <person name="Xu T."/>
            <person name="Yan S."/>
            <person name="Chen L."/>
            <person name="Wang Y."/>
        </authorList>
    </citation>
    <scope>NUCLEOTIDE SEQUENCE</scope>
    <source>
        <strain evidence="2">NTT1</strain>
        <strain evidence="1">NTT2</strain>
    </source>
</reference>